<reference evidence="2" key="1">
    <citation type="submission" date="2024-06" db="EMBL/GenBank/DDBJ databases">
        <authorList>
            <person name="Liu X."/>
            <person name="Lenzi L."/>
            <person name="Haldenby T S."/>
            <person name="Uol C."/>
        </authorList>
    </citation>
    <scope>NUCLEOTIDE SEQUENCE</scope>
</reference>
<gene>
    <name evidence="2" type="ORF">CDAUBV1_LOCUS10340</name>
</gene>
<protein>
    <submittedName>
        <fullName evidence="2">Uncharacterized protein</fullName>
    </submittedName>
</protein>
<comment type="caution">
    <text evidence="2">The sequence shown here is derived from an EMBL/GenBank/DDBJ whole genome shotgun (WGS) entry which is preliminary data.</text>
</comment>
<feature type="signal peptide" evidence="1">
    <location>
        <begin position="1"/>
        <end position="20"/>
    </location>
</feature>
<evidence type="ECO:0000313" key="2">
    <source>
        <dbReference type="EMBL" id="CAL5136277.1"/>
    </source>
</evidence>
<name>A0AAV2TIU5_CALDB</name>
<proteinExistence type="predicted"/>
<keyword evidence="1" id="KW-0732">Signal</keyword>
<dbReference type="EMBL" id="CAXLJL010000301">
    <property type="protein sequence ID" value="CAL5136277.1"/>
    <property type="molecule type" value="Genomic_DNA"/>
</dbReference>
<accession>A0AAV2TIU5</accession>
<dbReference type="AlphaFoldDB" id="A0AAV2TIU5"/>
<feature type="chain" id="PRO_5043629324" evidence="1">
    <location>
        <begin position="21"/>
        <end position="499"/>
    </location>
</feature>
<evidence type="ECO:0000256" key="1">
    <source>
        <dbReference type="SAM" id="SignalP"/>
    </source>
</evidence>
<evidence type="ECO:0000313" key="3">
    <source>
        <dbReference type="Proteomes" id="UP001497525"/>
    </source>
</evidence>
<organism evidence="2 3">
    <name type="scientific">Calicophoron daubneyi</name>
    <name type="common">Rumen fluke</name>
    <name type="synonym">Paramphistomum daubneyi</name>
    <dbReference type="NCBI Taxonomy" id="300641"/>
    <lineage>
        <taxon>Eukaryota</taxon>
        <taxon>Metazoa</taxon>
        <taxon>Spiralia</taxon>
        <taxon>Lophotrochozoa</taxon>
        <taxon>Platyhelminthes</taxon>
        <taxon>Trematoda</taxon>
        <taxon>Digenea</taxon>
        <taxon>Plagiorchiida</taxon>
        <taxon>Pronocephalata</taxon>
        <taxon>Paramphistomoidea</taxon>
        <taxon>Paramphistomidae</taxon>
        <taxon>Calicophoron</taxon>
    </lineage>
</organism>
<dbReference type="Proteomes" id="UP001497525">
    <property type="component" value="Unassembled WGS sequence"/>
</dbReference>
<sequence length="499" mass="54432">MRERIRFCLIAVLFLALCYAQTNGTPTETTVGKSAITFSRKPYLMIDFTPDESNVENSSGWTKKLFKLLGGFSFRFTRSNGRKHSLPKFELNLEAFPLNRAPLIDKMIRILTRLPDGGQPMEWDERLADARSELFNTTLRDVCGFFYNVMENSGDPSLADCDCQLSRFTKGSVISDVTLFFQGLTEDISAIQLAEFIAEGARQLISNDPNVNPIAVGFSLSGALTVSLHGPEESFENTTAAADNTTACSSTTVAPTSTALTVTSNEMKTSVPATLAPVTTNKPEQKIIREVSIKMLSTVAMNGKPLEWDENLTNPDSELYKKAKEGVCANLLKATAKLPHNHGFKCKIKGFRKGSVVVEVEMVSELDDNSTVMNSTNFMDSVIGAISNYTLEDNSTDPFSFDPSAEIIANVTEQEIIVNITDPTMSSVDYTSAQTTTELITSATNLTTISVTEIDAASLVHNVSSVDSRPHSGHFKIGLGVKSAERNEATTAECERTAI</sequence>